<keyword evidence="3" id="KW-1185">Reference proteome</keyword>
<dbReference type="InterPro" id="IPR056575">
    <property type="entry name" value="WH_MCM3_C"/>
</dbReference>
<evidence type="ECO:0000259" key="1">
    <source>
        <dbReference type="Pfam" id="PF23191"/>
    </source>
</evidence>
<reference evidence="2" key="1">
    <citation type="journal article" date="2023" name="Insect Mol. Biol.">
        <title>Genome sequencing provides insights into the evolution of gene families encoding plant cell wall-degrading enzymes in longhorned beetles.</title>
        <authorList>
            <person name="Shin N.R."/>
            <person name="Okamura Y."/>
            <person name="Kirsch R."/>
            <person name="Pauchet Y."/>
        </authorList>
    </citation>
    <scope>NUCLEOTIDE SEQUENCE</scope>
    <source>
        <tissue evidence="2">Midgut</tissue>
    </source>
</reference>
<comment type="caution">
    <text evidence="2">The sequence shown here is derived from an EMBL/GenBank/DDBJ whole genome shotgun (WGS) entry which is preliminary data.</text>
</comment>
<organism evidence="2 3">
    <name type="scientific">Molorchus minor</name>
    <dbReference type="NCBI Taxonomy" id="1323400"/>
    <lineage>
        <taxon>Eukaryota</taxon>
        <taxon>Metazoa</taxon>
        <taxon>Ecdysozoa</taxon>
        <taxon>Arthropoda</taxon>
        <taxon>Hexapoda</taxon>
        <taxon>Insecta</taxon>
        <taxon>Pterygota</taxon>
        <taxon>Neoptera</taxon>
        <taxon>Endopterygota</taxon>
        <taxon>Coleoptera</taxon>
        <taxon>Polyphaga</taxon>
        <taxon>Cucujiformia</taxon>
        <taxon>Chrysomeloidea</taxon>
        <taxon>Cerambycidae</taxon>
        <taxon>Lamiinae</taxon>
        <taxon>Monochamini</taxon>
        <taxon>Molorchus</taxon>
    </lineage>
</organism>
<dbReference type="Pfam" id="PF23191">
    <property type="entry name" value="WHD_MCM3_C"/>
    <property type="match status" value="1"/>
</dbReference>
<dbReference type="EMBL" id="JAPWTJ010000014">
    <property type="protein sequence ID" value="KAJ8985417.1"/>
    <property type="molecule type" value="Genomic_DNA"/>
</dbReference>
<evidence type="ECO:0000313" key="2">
    <source>
        <dbReference type="EMBL" id="KAJ8985417.1"/>
    </source>
</evidence>
<proteinExistence type="predicted"/>
<sequence length="88" mass="9791">MAAILLDLPRLGPNGTFESLNRRLSTFKNSLHLAFRENRAQSLGLARIREFINANNSSPFTQGEIDAAVERMTDDNQVMLADGIVFLV</sequence>
<protein>
    <recommendedName>
        <fullName evidence="1">MCM3-like winged helix domain-containing protein</fullName>
    </recommendedName>
</protein>
<gene>
    <name evidence="2" type="ORF">NQ317_017046</name>
</gene>
<accession>A0ABQ9K7B2</accession>
<feature type="domain" description="MCM3-like winged helix" evidence="1">
    <location>
        <begin position="22"/>
        <end position="88"/>
    </location>
</feature>
<dbReference type="Proteomes" id="UP001162164">
    <property type="component" value="Unassembled WGS sequence"/>
</dbReference>
<evidence type="ECO:0000313" key="3">
    <source>
        <dbReference type="Proteomes" id="UP001162164"/>
    </source>
</evidence>
<name>A0ABQ9K7B2_9CUCU</name>